<evidence type="ECO:0000256" key="1">
    <source>
        <dbReference type="ARBA" id="ARBA00022801"/>
    </source>
</evidence>
<protein>
    <recommendedName>
        <fullName evidence="6">Acetylxylan esterase 2</fullName>
    </recommendedName>
</protein>
<accession>A0A428TN63</accession>
<dbReference type="EMBL" id="NKCK01000067">
    <property type="protein sequence ID" value="RSM03466.1"/>
    <property type="molecule type" value="Genomic_DNA"/>
</dbReference>
<gene>
    <name evidence="4" type="ORF">CEP52_007375</name>
</gene>
<evidence type="ECO:0000256" key="2">
    <source>
        <dbReference type="ARBA" id="ARBA00023157"/>
    </source>
</evidence>
<evidence type="ECO:0000313" key="5">
    <source>
        <dbReference type="Proteomes" id="UP000287144"/>
    </source>
</evidence>
<sequence>MFTRSQPKPCFPSLKTTTLLAALAAAKHYDHPNCVSGAHVIAVRGSLEAQGPGIIGEVADKILNRIPDSNMVSLVYPAQYDPYEPSQTEGVGTLTKVVNKYAKACPKTKMILLGFSQGAHIIADVMCGASSEGFPATKPQPPKISSKGRRTTLNCCPSPNGRSQHHRKPTLPHGKQPSNGIFPRQRPGGCQCISHKTVSFCDAGDPFCEAGSHELAVHMNYVVAYGDIAADFAVSMFHRA</sequence>
<feature type="compositionally biased region" description="Polar residues" evidence="3">
    <location>
        <begin position="151"/>
        <end position="162"/>
    </location>
</feature>
<dbReference type="Gene3D" id="3.40.50.1820">
    <property type="entry name" value="alpha/beta hydrolase"/>
    <property type="match status" value="1"/>
</dbReference>
<evidence type="ECO:0000256" key="3">
    <source>
        <dbReference type="SAM" id="MobiDB-lite"/>
    </source>
</evidence>
<organism evidence="4 5">
    <name type="scientific">Fusarium oligoseptatum</name>
    <dbReference type="NCBI Taxonomy" id="2604345"/>
    <lineage>
        <taxon>Eukaryota</taxon>
        <taxon>Fungi</taxon>
        <taxon>Dikarya</taxon>
        <taxon>Ascomycota</taxon>
        <taxon>Pezizomycotina</taxon>
        <taxon>Sordariomycetes</taxon>
        <taxon>Hypocreomycetidae</taxon>
        <taxon>Hypocreales</taxon>
        <taxon>Nectriaceae</taxon>
        <taxon>Fusarium</taxon>
        <taxon>Fusarium solani species complex</taxon>
    </lineage>
</organism>
<reference evidence="4 5" key="1">
    <citation type="submission" date="2017-06" db="EMBL/GenBank/DDBJ databases">
        <title>Comparative genomic analysis of Ambrosia Fusariam Clade fungi.</title>
        <authorList>
            <person name="Stajich J.E."/>
            <person name="Carrillo J."/>
            <person name="Kijimoto T."/>
            <person name="Eskalen A."/>
            <person name="O'Donnell K."/>
            <person name="Kasson M."/>
        </authorList>
    </citation>
    <scope>NUCLEOTIDE SEQUENCE [LARGE SCALE GENOMIC DNA]</scope>
    <source>
        <strain evidence="4 5">NRRL62579</strain>
    </source>
</reference>
<dbReference type="AlphaFoldDB" id="A0A428TN63"/>
<dbReference type="InterPro" id="IPR000675">
    <property type="entry name" value="Cutinase/axe"/>
</dbReference>
<keyword evidence="5" id="KW-1185">Reference proteome</keyword>
<dbReference type="InterPro" id="IPR029058">
    <property type="entry name" value="AB_hydrolase_fold"/>
</dbReference>
<dbReference type="STRING" id="1325735.A0A428TN63"/>
<dbReference type="PANTHER" id="PTHR33630:SF9">
    <property type="entry name" value="CUTINASE 4"/>
    <property type="match status" value="1"/>
</dbReference>
<dbReference type="Proteomes" id="UP000287144">
    <property type="component" value="Unassembled WGS sequence"/>
</dbReference>
<evidence type="ECO:0008006" key="6">
    <source>
        <dbReference type="Google" id="ProtNLM"/>
    </source>
</evidence>
<proteinExistence type="predicted"/>
<feature type="region of interest" description="Disordered" evidence="3">
    <location>
        <begin position="136"/>
        <end position="180"/>
    </location>
</feature>
<evidence type="ECO:0000313" key="4">
    <source>
        <dbReference type="EMBL" id="RSM03466.1"/>
    </source>
</evidence>
<keyword evidence="1" id="KW-0378">Hydrolase</keyword>
<comment type="caution">
    <text evidence="4">The sequence shown here is derived from an EMBL/GenBank/DDBJ whole genome shotgun (WGS) entry which is preliminary data.</text>
</comment>
<dbReference type="PANTHER" id="PTHR33630">
    <property type="entry name" value="CUTINASE RV1984C-RELATED-RELATED"/>
    <property type="match status" value="1"/>
</dbReference>
<keyword evidence="2" id="KW-1015">Disulfide bond</keyword>
<dbReference type="SUPFAM" id="SSF53474">
    <property type="entry name" value="alpha/beta-Hydrolases"/>
    <property type="match status" value="1"/>
</dbReference>
<dbReference type="SMART" id="SM01110">
    <property type="entry name" value="Cutinase"/>
    <property type="match status" value="1"/>
</dbReference>
<dbReference type="Pfam" id="PF01083">
    <property type="entry name" value="Cutinase"/>
    <property type="match status" value="1"/>
</dbReference>
<dbReference type="GO" id="GO:0052689">
    <property type="term" value="F:carboxylic ester hydrolase activity"/>
    <property type="evidence" value="ECO:0007669"/>
    <property type="project" value="UniProtKB-ARBA"/>
</dbReference>
<name>A0A428TN63_9HYPO</name>